<feature type="coiled-coil region" evidence="1">
    <location>
        <begin position="336"/>
        <end position="394"/>
    </location>
</feature>
<evidence type="ECO:0000256" key="2">
    <source>
        <dbReference type="SAM" id="MobiDB-lite"/>
    </source>
</evidence>
<dbReference type="EMBL" id="QKWP01001279">
    <property type="protein sequence ID" value="RIB10209.1"/>
    <property type="molecule type" value="Genomic_DNA"/>
</dbReference>
<evidence type="ECO:0000256" key="1">
    <source>
        <dbReference type="SAM" id="Coils"/>
    </source>
</evidence>
<feature type="compositionally biased region" description="Polar residues" evidence="2">
    <location>
        <begin position="168"/>
        <end position="178"/>
    </location>
</feature>
<dbReference type="OrthoDB" id="2448427at2759"/>
<dbReference type="AlphaFoldDB" id="A0A397UN35"/>
<protein>
    <submittedName>
        <fullName evidence="3">Uncharacterized protein</fullName>
    </submittedName>
</protein>
<organism evidence="3 4">
    <name type="scientific">Gigaspora rosea</name>
    <dbReference type="NCBI Taxonomy" id="44941"/>
    <lineage>
        <taxon>Eukaryota</taxon>
        <taxon>Fungi</taxon>
        <taxon>Fungi incertae sedis</taxon>
        <taxon>Mucoromycota</taxon>
        <taxon>Glomeromycotina</taxon>
        <taxon>Glomeromycetes</taxon>
        <taxon>Diversisporales</taxon>
        <taxon>Gigasporaceae</taxon>
        <taxon>Gigaspora</taxon>
    </lineage>
</organism>
<keyword evidence="1" id="KW-0175">Coiled coil</keyword>
<dbReference type="Proteomes" id="UP000266673">
    <property type="component" value="Unassembled WGS sequence"/>
</dbReference>
<accession>A0A397UN35</accession>
<feature type="compositionally biased region" description="Low complexity" evidence="2">
    <location>
        <begin position="191"/>
        <end position="204"/>
    </location>
</feature>
<reference evidence="3 4" key="1">
    <citation type="submission" date="2018-06" db="EMBL/GenBank/DDBJ databases">
        <title>Comparative genomics reveals the genomic features of Rhizophagus irregularis, R. cerebriforme, R. diaphanum and Gigaspora rosea, and their symbiotic lifestyle signature.</title>
        <authorList>
            <person name="Morin E."/>
            <person name="San Clemente H."/>
            <person name="Chen E.C.H."/>
            <person name="De La Providencia I."/>
            <person name="Hainaut M."/>
            <person name="Kuo A."/>
            <person name="Kohler A."/>
            <person name="Murat C."/>
            <person name="Tang N."/>
            <person name="Roy S."/>
            <person name="Loubradou J."/>
            <person name="Henrissat B."/>
            <person name="Grigoriev I.V."/>
            <person name="Corradi N."/>
            <person name="Roux C."/>
            <person name="Martin F.M."/>
        </authorList>
    </citation>
    <scope>NUCLEOTIDE SEQUENCE [LARGE SCALE GENOMIC DNA]</scope>
    <source>
        <strain evidence="3 4">DAOM 194757</strain>
    </source>
</reference>
<keyword evidence="4" id="KW-1185">Reference proteome</keyword>
<name>A0A397UN35_9GLOM</name>
<feature type="region of interest" description="Disordered" evidence="2">
    <location>
        <begin position="134"/>
        <end position="212"/>
    </location>
</feature>
<feature type="compositionally biased region" description="Basic and acidic residues" evidence="2">
    <location>
        <begin position="181"/>
        <end position="190"/>
    </location>
</feature>
<comment type="caution">
    <text evidence="3">The sequence shown here is derived from an EMBL/GenBank/DDBJ whole genome shotgun (WGS) entry which is preliminary data.</text>
</comment>
<proteinExistence type="predicted"/>
<sequence length="405" mass="46580">MSAIGKALEEQDEVRAKLDKKRKGINGRRSEVIHGINYMINTNDRNLTELTHKMNFDDFKADLEEIINDGNFHSDEYSETDVERTLKILQLADEMSEKTSHIKCSRKRWYNNRNWADKTKPPIDAPEWAISATYHSEEEEEPSGNNNNNGSGSNGGSNSGSNNNGNGRTSISGYTSDENYNELRDDRNDNSEAAQGNNEAQNNSKGSSDATNNAIRKYETDEKRNMQQRPIKTEDSQILTEILNRLSLLEIIDKGAKTPIAPENFMEEKKINIMRLAETNLMEKEEKILLKKNKNMKEEPIYFGYVVGFQGLSTNIIVVYVVPTSAEVQKAIQVYLKECLKKRKRLEIDIENVNEKIWKEYQAKLNLELRTKIIKEVKEKREMQKTCIEQQELESELESKTLNQL</sequence>
<evidence type="ECO:0000313" key="4">
    <source>
        <dbReference type="Proteomes" id="UP000266673"/>
    </source>
</evidence>
<gene>
    <name evidence="3" type="ORF">C2G38_2206774</name>
</gene>
<evidence type="ECO:0000313" key="3">
    <source>
        <dbReference type="EMBL" id="RIB10209.1"/>
    </source>
</evidence>